<reference evidence="8 9" key="1">
    <citation type="submission" date="2016-11" db="EMBL/GenBank/DDBJ databases">
        <authorList>
            <person name="Jaros S."/>
            <person name="Januszkiewicz K."/>
            <person name="Wedrychowicz H."/>
        </authorList>
    </citation>
    <scope>NUCLEOTIDE SEQUENCE [LARGE SCALE GENOMIC DNA]</scope>
    <source>
        <strain evidence="8 9">DSM 21864</strain>
    </source>
</reference>
<dbReference type="OrthoDB" id="9809781at2"/>
<dbReference type="Proteomes" id="UP000184080">
    <property type="component" value="Unassembled WGS sequence"/>
</dbReference>
<name>A0A1M6J7D1_9CLOT</name>
<dbReference type="PANTHER" id="PTHR40446:SF2">
    <property type="entry name" value="N-ACETYLGLUCOSAMINE-1-PHOSPHODIESTER ALPHA-N-ACETYLGLUCOSAMINIDASE"/>
    <property type="match status" value="1"/>
</dbReference>
<feature type="domain" description="Phosphodiester glycosidase" evidence="5">
    <location>
        <begin position="116"/>
        <end position="291"/>
    </location>
</feature>
<dbReference type="InterPro" id="IPR018711">
    <property type="entry name" value="NAGPA"/>
</dbReference>
<dbReference type="InterPro" id="IPR029052">
    <property type="entry name" value="Metallo-depent_PP-like"/>
</dbReference>
<dbReference type="SUPFAM" id="SSF56300">
    <property type="entry name" value="Metallo-dependent phosphatases"/>
    <property type="match status" value="1"/>
</dbReference>
<gene>
    <name evidence="8" type="ORF">SAMN05444401_2976</name>
</gene>
<keyword evidence="3" id="KW-0472">Membrane</keyword>
<evidence type="ECO:0000259" key="6">
    <source>
        <dbReference type="Pfam" id="PF13290"/>
    </source>
</evidence>
<evidence type="ECO:0000259" key="7">
    <source>
        <dbReference type="Pfam" id="PF16656"/>
    </source>
</evidence>
<organism evidence="8 9">
    <name type="scientific">Clostridium amylolyticum</name>
    <dbReference type="NCBI Taxonomy" id="1121298"/>
    <lineage>
        <taxon>Bacteria</taxon>
        <taxon>Bacillati</taxon>
        <taxon>Bacillota</taxon>
        <taxon>Clostridia</taxon>
        <taxon>Eubacteriales</taxon>
        <taxon>Clostridiaceae</taxon>
        <taxon>Clostridium</taxon>
    </lineage>
</organism>
<evidence type="ECO:0000256" key="1">
    <source>
        <dbReference type="ARBA" id="ARBA00022729"/>
    </source>
</evidence>
<dbReference type="STRING" id="1121298.SAMN05444401_2976"/>
<dbReference type="RefSeq" id="WP_073008298.1">
    <property type="nucleotide sequence ID" value="NZ_FQZO01000005.1"/>
</dbReference>
<proteinExistence type="predicted"/>
<dbReference type="InterPro" id="IPR015914">
    <property type="entry name" value="PAPs_N"/>
</dbReference>
<keyword evidence="9" id="KW-1185">Reference proteome</keyword>
<dbReference type="InterPro" id="IPR008963">
    <property type="entry name" value="Purple_acid_Pase-like_N"/>
</dbReference>
<dbReference type="Pfam" id="PF13290">
    <property type="entry name" value="CHB_HEX_C_1"/>
    <property type="match status" value="1"/>
</dbReference>
<feature type="domain" description="Purple acid phosphatase N-terminal" evidence="7">
    <location>
        <begin position="985"/>
        <end position="1091"/>
    </location>
</feature>
<evidence type="ECO:0000313" key="8">
    <source>
        <dbReference type="EMBL" id="SHJ42565.1"/>
    </source>
</evidence>
<evidence type="ECO:0000313" key="9">
    <source>
        <dbReference type="Proteomes" id="UP000184080"/>
    </source>
</evidence>
<protein>
    <submittedName>
        <fullName evidence="8">Purple acid Phosphatase, N-terminal domain</fullName>
    </submittedName>
</protein>
<dbReference type="Gene3D" id="2.60.120.260">
    <property type="entry name" value="Galactose-binding domain-like"/>
    <property type="match status" value="1"/>
</dbReference>
<dbReference type="Gene3D" id="2.60.40.380">
    <property type="entry name" value="Purple acid phosphatase-like, N-terminal"/>
    <property type="match status" value="1"/>
</dbReference>
<keyword evidence="3" id="KW-1133">Transmembrane helix</keyword>
<sequence length="1589" mass="173837">MHKKSKFKSCSVILALSIFLNFTSTIIVQALGDFGFTSSVISKTINSYNVALAPGVVEKSYSFKDNEGKRVEAFVIEVDTKNPKVSIEAATPKDAAEPGLETVRQQANTIISKGEQVVAGVNADFYNMATGEPIGTVIKDGVIVKELSQGWKFFGIKKDGTPVIGDYDIYSQVKGNLEEALGGKSILVKEGKVFETPQTGADREPRTAVGINKDGKVFFVTVDGRQEPYSAGLSMTNLANLMISMGAVEALNLDGGGSSTHLARVPGTDSLEVKNSPSDMGERSVANSWLIVSKEPITHTFSSAYIEPSEKSFTPNSIINFKAKGRDLAGASANLPENGLQWVLSDNSFGAIDGKTGVFKSNGKQGQFKAQLLYNNKNVGESNVEIAVPNELYFYSKELSMDIKESKALGLQVLFNGRTVKVNKEDIIWEIPEGMGNIDENAVITAGDKSISGTIKASIKGTSLNASINVTVGQLPIVLEGFEQGLGAWKVSTAGRGEEGSLSLTDYPKEPARFDAHSLKINYDFTKAQQGTTLGVYAGPGKNIAIPGNPKAIGAWVYATEEAKGYWLRMNIIDGAGKSKTVDFTGQKPGIDWIGWKYVEAEIPSTFISPFSLHSTQTIRIMSLKSGLEGPMTKGALYVDNIRAIYGSKVDDLYPPIVEDINVTDKVYKNNQVNITAKIYDYADDPYKSGINWDRTRIFVDGIDYTEKKGYYSYDKDGSMALTGLKWADGTHKVLIAAQDNFGNEKESTAYFKVDTASTNVDLLPVGEKAILGGKLQLEFKAKETADLKSFNLKIVIDKVYPVSSVDFSSGVSNGSWNYDKNTGILEVKGDNSSLKGKEDTIALININIPNSVTKGAVVKYNLLPSSLEYKSSKEDNFVKSFSVKTSEVPVIEAFNIIPEEIMVGKAAVIKVLDLKGNPAEAVNVIVEKADGTKTVLGITSPEGYVKSDELTKEVQKISIYAEKDGLSSFKLQTQTYLPLKEAMPSNIIFTAGEDGKTQKVISWISNPLLSKEKAQAQAALKNEYLEKGENAFKSVEGEYKDHIFKGNSDITKNGIARLNTVKLSQLESDTEYVVRVGDGEVWSDNLEFKTLKEKDSFKFVVLGDTQSPTMEGLSQLDTILNSLNNDQEKPDFLAHLGDFIDDAAVFQQWDYITSVFEKYKGINSVDTVQVLGNHEYMGDPEAVMAKTYFNNPKNGLKENLGGVYSAEYNNVHVSVISFTSDKELLQKELQWLREDIKKSTKKFNILLTHQPPFFTNPDGGNALIREMLPPVIDELGIDLVFSGHDHAYGRTKPLKNGKENKAGATYVVAGTTGTKHYQAVNDGSFQVYNDENTAIYTTVEIEGDIMKVVVKKTDGTIVDEFTINNESPGVSADLKGGLFNKDISVNLLSEDKGAKIYYTLDGSDPTEESIEYKDTLNIKETTTLKFTAINERGKKSSIIKEEYVIDKVVPKIEITGVEDGGIYKEKVKPQIVIDDETANVFITLNGNEYKGEEITKEGSYQLVVMAKDKASNETIKEVSFTIKKDIVEVPKEDNIPPADNNNTQKEDNKPQVNDNLPKTGYLYDTTLILLIGAVALGIGLAVKRKRAS</sequence>
<evidence type="ECO:0000259" key="5">
    <source>
        <dbReference type="Pfam" id="PF09992"/>
    </source>
</evidence>
<feature type="region of interest" description="Disordered" evidence="2">
    <location>
        <begin position="1532"/>
        <end position="1557"/>
    </location>
</feature>
<feature type="domain" description="Calcineurin-like phosphoesterase" evidence="4">
    <location>
        <begin position="1098"/>
        <end position="1289"/>
    </location>
</feature>
<dbReference type="InterPro" id="IPR004843">
    <property type="entry name" value="Calcineurin-like_PHP"/>
</dbReference>
<keyword evidence="3" id="KW-0812">Transmembrane</keyword>
<dbReference type="GO" id="GO:0046872">
    <property type="term" value="F:metal ion binding"/>
    <property type="evidence" value="ECO:0007669"/>
    <property type="project" value="InterPro"/>
</dbReference>
<dbReference type="GO" id="GO:0003993">
    <property type="term" value="F:acid phosphatase activity"/>
    <property type="evidence" value="ECO:0007669"/>
    <property type="project" value="InterPro"/>
</dbReference>
<dbReference type="EMBL" id="FQZO01000005">
    <property type="protein sequence ID" value="SHJ42565.1"/>
    <property type="molecule type" value="Genomic_DNA"/>
</dbReference>
<feature type="domain" description="GH29D-like beta-sandwich" evidence="6">
    <location>
        <begin position="1376"/>
        <end position="1439"/>
    </location>
</feature>
<accession>A0A1M6J7D1</accession>
<dbReference type="InterPro" id="IPR059177">
    <property type="entry name" value="GH29D-like_dom"/>
</dbReference>
<evidence type="ECO:0000256" key="2">
    <source>
        <dbReference type="SAM" id="MobiDB-lite"/>
    </source>
</evidence>
<dbReference type="SUPFAM" id="SSF49363">
    <property type="entry name" value="Purple acid phosphatase, N-terminal domain"/>
    <property type="match status" value="1"/>
</dbReference>
<dbReference type="Gene3D" id="3.60.21.10">
    <property type="match status" value="1"/>
</dbReference>
<dbReference type="Pfam" id="PF00149">
    <property type="entry name" value="Metallophos"/>
    <property type="match status" value="1"/>
</dbReference>
<evidence type="ECO:0000259" key="4">
    <source>
        <dbReference type="Pfam" id="PF00149"/>
    </source>
</evidence>
<dbReference type="Pfam" id="PF16656">
    <property type="entry name" value="Pur_ac_phosph_N"/>
    <property type="match status" value="1"/>
</dbReference>
<evidence type="ECO:0000256" key="3">
    <source>
        <dbReference type="SAM" id="Phobius"/>
    </source>
</evidence>
<feature type="transmembrane region" description="Helical" evidence="3">
    <location>
        <begin position="1562"/>
        <end position="1583"/>
    </location>
</feature>
<dbReference type="Pfam" id="PF09992">
    <property type="entry name" value="NAGPA"/>
    <property type="match status" value="1"/>
</dbReference>
<dbReference type="PANTHER" id="PTHR40446">
    <property type="entry name" value="N-ACETYLGLUCOSAMINE-1-PHOSPHODIESTER ALPHA-N-ACETYLGLUCOSAMINIDASE"/>
    <property type="match status" value="1"/>
</dbReference>
<keyword evidence="1" id="KW-0732">Signal</keyword>